<accession>A0A259U059</accession>
<dbReference type="RefSeq" id="WP_094548568.1">
    <property type="nucleotide sequence ID" value="NZ_MQWB01000001.1"/>
</dbReference>
<keyword evidence="3" id="KW-1185">Reference proteome</keyword>
<organism evidence="2 3">
    <name type="scientific">Rubricoccus marinus</name>
    <dbReference type="NCBI Taxonomy" id="716817"/>
    <lineage>
        <taxon>Bacteria</taxon>
        <taxon>Pseudomonadati</taxon>
        <taxon>Rhodothermota</taxon>
        <taxon>Rhodothermia</taxon>
        <taxon>Rhodothermales</taxon>
        <taxon>Rubricoccaceae</taxon>
        <taxon>Rubricoccus</taxon>
    </lineage>
</organism>
<feature type="signal peptide" evidence="1">
    <location>
        <begin position="1"/>
        <end position="21"/>
    </location>
</feature>
<evidence type="ECO:0000256" key="1">
    <source>
        <dbReference type="SAM" id="SignalP"/>
    </source>
</evidence>
<dbReference type="InParanoid" id="A0A259U059"/>
<keyword evidence="1" id="KW-0732">Signal</keyword>
<dbReference type="Proteomes" id="UP000216446">
    <property type="component" value="Unassembled WGS sequence"/>
</dbReference>
<gene>
    <name evidence="2" type="ORF">BSZ36_10265</name>
</gene>
<name>A0A259U059_9BACT</name>
<protein>
    <recommendedName>
        <fullName evidence="4">Flagellar assembly protein T C-terminal domain-containing protein</fullName>
    </recommendedName>
</protein>
<proteinExistence type="predicted"/>
<dbReference type="EMBL" id="MQWB01000001">
    <property type="protein sequence ID" value="OZC03330.1"/>
    <property type="molecule type" value="Genomic_DNA"/>
</dbReference>
<comment type="caution">
    <text evidence="2">The sequence shown here is derived from an EMBL/GenBank/DDBJ whole genome shotgun (WGS) entry which is preliminary data.</text>
</comment>
<dbReference type="OrthoDB" id="9968567at2"/>
<reference evidence="2 3" key="1">
    <citation type="submission" date="2016-11" db="EMBL/GenBank/DDBJ databases">
        <title>Study of marine rhodopsin-containing bacteria.</title>
        <authorList>
            <person name="Yoshizawa S."/>
            <person name="Kumagai Y."/>
            <person name="Kogure K."/>
        </authorList>
    </citation>
    <scope>NUCLEOTIDE SEQUENCE [LARGE SCALE GENOMIC DNA]</scope>
    <source>
        <strain evidence="2 3">SG-29</strain>
    </source>
</reference>
<evidence type="ECO:0000313" key="2">
    <source>
        <dbReference type="EMBL" id="OZC03330.1"/>
    </source>
</evidence>
<dbReference type="PROSITE" id="PS51257">
    <property type="entry name" value="PROKAR_LIPOPROTEIN"/>
    <property type="match status" value="1"/>
</dbReference>
<evidence type="ECO:0000313" key="3">
    <source>
        <dbReference type="Proteomes" id="UP000216446"/>
    </source>
</evidence>
<feature type="chain" id="PRO_5012401532" description="Flagellar assembly protein T C-terminal domain-containing protein" evidence="1">
    <location>
        <begin position="22"/>
        <end position="277"/>
    </location>
</feature>
<sequence>MRLVALVFVLFIAGCAPSVQTVATLDFVDGPPPLDVTTLLVVPVGPSDAEYWPLAAERAALARLTGASRARLDSADLVEAKNLRQRRLPLDSLGIDSYEAYAMSVLMEAVQERTSAETVASGALPTDSTMQEQAFAARIKRPRGNAGPRTFTRFYRAPRVGVPDQFGGGLVLLAENVTVRVQEGRTGVAPSSGTPTRENDLVLIGGRLTLWDDRVGQVVTTADVYASDDISRRSLGEVMRGEKESARMERALQALRVARERFADELADALPFLMEDA</sequence>
<evidence type="ECO:0008006" key="4">
    <source>
        <dbReference type="Google" id="ProtNLM"/>
    </source>
</evidence>
<dbReference type="AlphaFoldDB" id="A0A259U059"/>